<reference evidence="1" key="2">
    <citation type="journal article" date="2015" name="Fish Shellfish Immunol.">
        <title>Early steps in the European eel (Anguilla anguilla)-Vibrio vulnificus interaction in the gills: Role of the RtxA13 toxin.</title>
        <authorList>
            <person name="Callol A."/>
            <person name="Pajuelo D."/>
            <person name="Ebbesson L."/>
            <person name="Teles M."/>
            <person name="MacKenzie S."/>
            <person name="Amaro C."/>
        </authorList>
    </citation>
    <scope>NUCLEOTIDE SEQUENCE</scope>
</reference>
<name>A0A0E9RFL0_ANGAN</name>
<protein>
    <submittedName>
        <fullName evidence="1">Uncharacterized protein</fullName>
    </submittedName>
</protein>
<reference evidence="1" key="1">
    <citation type="submission" date="2014-11" db="EMBL/GenBank/DDBJ databases">
        <authorList>
            <person name="Amaro Gonzalez C."/>
        </authorList>
    </citation>
    <scope>NUCLEOTIDE SEQUENCE</scope>
</reference>
<evidence type="ECO:0000313" key="1">
    <source>
        <dbReference type="EMBL" id="JAH27921.1"/>
    </source>
</evidence>
<organism evidence="1">
    <name type="scientific">Anguilla anguilla</name>
    <name type="common">European freshwater eel</name>
    <name type="synonym">Muraena anguilla</name>
    <dbReference type="NCBI Taxonomy" id="7936"/>
    <lineage>
        <taxon>Eukaryota</taxon>
        <taxon>Metazoa</taxon>
        <taxon>Chordata</taxon>
        <taxon>Craniata</taxon>
        <taxon>Vertebrata</taxon>
        <taxon>Euteleostomi</taxon>
        <taxon>Actinopterygii</taxon>
        <taxon>Neopterygii</taxon>
        <taxon>Teleostei</taxon>
        <taxon>Anguilliformes</taxon>
        <taxon>Anguillidae</taxon>
        <taxon>Anguilla</taxon>
    </lineage>
</organism>
<accession>A0A0E9RFL0</accession>
<dbReference type="EMBL" id="GBXM01080656">
    <property type="protein sequence ID" value="JAH27921.1"/>
    <property type="molecule type" value="Transcribed_RNA"/>
</dbReference>
<proteinExistence type="predicted"/>
<dbReference type="AlphaFoldDB" id="A0A0E9RFL0"/>
<sequence>MVTFFVAHTYTMSAPGPIRFNNLYVNYGVVLCSGDWKVLHTLPGSLRVQVHH</sequence>